<dbReference type="PROSITE" id="PS51432">
    <property type="entry name" value="AP_NUCLEASE_F2_4"/>
    <property type="match status" value="1"/>
</dbReference>
<dbReference type="NCBIfam" id="NF002199">
    <property type="entry name" value="PRK01060.1-4"/>
    <property type="match status" value="1"/>
</dbReference>
<dbReference type="EMBL" id="CAWUHB010000011">
    <property type="protein sequence ID" value="CAK7216440.1"/>
    <property type="molecule type" value="Genomic_DNA"/>
</dbReference>
<dbReference type="SMART" id="SM00518">
    <property type="entry name" value="AP2Ec"/>
    <property type="match status" value="1"/>
</dbReference>
<dbReference type="InterPro" id="IPR018246">
    <property type="entry name" value="AP_endonuc_F2_Zn_BS"/>
</dbReference>
<dbReference type="InterPro" id="IPR013022">
    <property type="entry name" value="Xyl_isomerase-like_TIM-brl"/>
</dbReference>
<evidence type="ECO:0000259" key="9">
    <source>
        <dbReference type="Pfam" id="PF01261"/>
    </source>
</evidence>
<dbReference type="PANTHER" id="PTHR21445">
    <property type="entry name" value="ENDONUCLEASE IV ENDODEOXYRIBONUCLEASE IV"/>
    <property type="match status" value="1"/>
</dbReference>
<dbReference type="CDD" id="cd00019">
    <property type="entry name" value="AP2Ec"/>
    <property type="match status" value="1"/>
</dbReference>
<keyword evidence="6" id="KW-0862">Zinc</keyword>
<dbReference type="PROSITE" id="PS00731">
    <property type="entry name" value="AP_NUCLEASE_F2_3"/>
    <property type="match status" value="1"/>
</dbReference>
<name>A0ABP0BB33_9PEZI</name>
<keyword evidence="7" id="KW-0234">DNA repair</keyword>
<evidence type="ECO:0000256" key="3">
    <source>
        <dbReference type="ARBA" id="ARBA00022723"/>
    </source>
</evidence>
<dbReference type="Gene3D" id="3.20.20.150">
    <property type="entry name" value="Divalent-metal-dependent TIM barrel enzymes"/>
    <property type="match status" value="1"/>
</dbReference>
<keyword evidence="5" id="KW-0378">Hydrolase</keyword>
<evidence type="ECO:0000256" key="2">
    <source>
        <dbReference type="ARBA" id="ARBA00005340"/>
    </source>
</evidence>
<keyword evidence="11" id="KW-1185">Reference proteome</keyword>
<feature type="compositionally biased region" description="Basic and acidic residues" evidence="8">
    <location>
        <begin position="495"/>
        <end position="531"/>
    </location>
</feature>
<reference evidence="10 11" key="1">
    <citation type="submission" date="2024-01" db="EMBL/GenBank/DDBJ databases">
        <authorList>
            <person name="Allen C."/>
            <person name="Tagirdzhanova G."/>
        </authorList>
    </citation>
    <scope>NUCLEOTIDE SEQUENCE [LARGE SCALE GENOMIC DNA]</scope>
</reference>
<dbReference type="HAMAP" id="MF_00152">
    <property type="entry name" value="Nfo"/>
    <property type="match status" value="1"/>
</dbReference>
<keyword evidence="3" id="KW-0479">Metal-binding</keyword>
<dbReference type="EC" id="4.2.99.18" evidence="10"/>
<feature type="compositionally biased region" description="Low complexity" evidence="8">
    <location>
        <begin position="32"/>
        <end position="42"/>
    </location>
</feature>
<dbReference type="InterPro" id="IPR001719">
    <property type="entry name" value="AP_endonuc_2"/>
</dbReference>
<feature type="region of interest" description="Disordered" evidence="8">
    <location>
        <begin position="107"/>
        <end position="180"/>
    </location>
</feature>
<comment type="similarity">
    <text evidence="2">Belongs to the AP endonuclease 2 family.</text>
</comment>
<evidence type="ECO:0000256" key="1">
    <source>
        <dbReference type="ARBA" id="ARBA00001947"/>
    </source>
</evidence>
<feature type="domain" description="Xylose isomerase-like TIM barrel" evidence="9">
    <location>
        <begin position="213"/>
        <end position="486"/>
    </location>
</feature>
<accession>A0ABP0BB33</accession>
<evidence type="ECO:0000256" key="5">
    <source>
        <dbReference type="ARBA" id="ARBA00022801"/>
    </source>
</evidence>
<dbReference type="GO" id="GO:0140078">
    <property type="term" value="F:class I DNA-(apurinic or apyrimidinic site) endonuclease activity"/>
    <property type="evidence" value="ECO:0007669"/>
    <property type="project" value="UniProtKB-EC"/>
</dbReference>
<dbReference type="Pfam" id="PF01261">
    <property type="entry name" value="AP_endonuc_2"/>
    <property type="match status" value="1"/>
</dbReference>
<evidence type="ECO:0000256" key="8">
    <source>
        <dbReference type="SAM" id="MobiDB-lite"/>
    </source>
</evidence>
<organism evidence="10 11">
    <name type="scientific">Sporothrix curviconia</name>
    <dbReference type="NCBI Taxonomy" id="1260050"/>
    <lineage>
        <taxon>Eukaryota</taxon>
        <taxon>Fungi</taxon>
        <taxon>Dikarya</taxon>
        <taxon>Ascomycota</taxon>
        <taxon>Pezizomycotina</taxon>
        <taxon>Sordariomycetes</taxon>
        <taxon>Sordariomycetidae</taxon>
        <taxon>Ophiostomatales</taxon>
        <taxon>Ophiostomataceae</taxon>
        <taxon>Sporothrix</taxon>
    </lineage>
</organism>
<dbReference type="Proteomes" id="UP001642405">
    <property type="component" value="Unassembled WGS sequence"/>
</dbReference>
<dbReference type="InterPro" id="IPR036237">
    <property type="entry name" value="Xyl_isomerase-like_sf"/>
</dbReference>
<comment type="caution">
    <text evidence="10">The sequence shown here is derived from an EMBL/GenBank/DDBJ whole genome shotgun (WGS) entry which is preliminary data.</text>
</comment>
<feature type="compositionally biased region" description="Basic and acidic residues" evidence="8">
    <location>
        <begin position="135"/>
        <end position="159"/>
    </location>
</feature>
<keyword evidence="10" id="KW-0456">Lyase</keyword>
<dbReference type="PROSITE" id="PS00730">
    <property type="entry name" value="AP_NUCLEASE_F2_2"/>
    <property type="match status" value="1"/>
</dbReference>
<evidence type="ECO:0000256" key="7">
    <source>
        <dbReference type="ARBA" id="ARBA00023204"/>
    </source>
</evidence>
<sequence>MSLPLRQSPRKTKASSTAAAWKSLMAGGKKQSTSSTAEAAEAVDTTPARGRGRPRSVATPVAETKTRTTAKPTRTTKIKEEETSPKKALSSAEVLDTAASKIKTAVGKLTSKAGTASLKRKAKEEPEEDDEEEVEAKPETKAAAKAKAEIKAEEDKPETKAAAAPAKKTKAAKKAKTDDEPLAARTNVSKLKKAMYIGAHVSSAGGVQNSVPNAVHIGGNAFALFLKSQRKWQNPALADEARDAFHAACAEHGFDAARHCLPHGSYLVNLAQPEKAKLDQAYTNFVDDLRRCDALGIRLYNFHPGAAVAGSGTRESALDRIAAALNRAHADTAPSRVVTVIENMAGQGTTVGNRFEDLAAIIAQIDDKSRVGVCIDTCHAFAAGYDLRTPAAFDKVMADFDRIVGRQYMRAVHLNDSKAPLASHRDLHANIGTGFLGLRAFHSLVNNDAFADLPIVLETPIDRKGPDGKDFEDRQVWADEIKLLESLIGMDPESDEFKDKEKALQAEGARERRRLQEQVDKKSAKDAKKKK</sequence>
<feature type="region of interest" description="Disordered" evidence="8">
    <location>
        <begin position="492"/>
        <end position="531"/>
    </location>
</feature>
<feature type="region of interest" description="Disordered" evidence="8">
    <location>
        <begin position="1"/>
        <end position="93"/>
    </location>
</feature>
<evidence type="ECO:0000313" key="10">
    <source>
        <dbReference type="EMBL" id="CAK7216440.1"/>
    </source>
</evidence>
<comment type="cofactor">
    <cofactor evidence="1">
        <name>Zn(2+)</name>
        <dbReference type="ChEBI" id="CHEBI:29105"/>
    </cofactor>
</comment>
<dbReference type="SUPFAM" id="SSF51658">
    <property type="entry name" value="Xylose isomerase-like"/>
    <property type="match status" value="1"/>
</dbReference>
<keyword evidence="4" id="KW-0227">DNA damage</keyword>
<proteinExistence type="inferred from homology"/>
<gene>
    <name evidence="10" type="primary">APN1</name>
    <name evidence="10" type="ORF">SCUCBS95973_002813</name>
</gene>
<dbReference type="PANTHER" id="PTHR21445:SF0">
    <property type="entry name" value="APURINIC-APYRIMIDINIC ENDONUCLEASE"/>
    <property type="match status" value="1"/>
</dbReference>
<evidence type="ECO:0000256" key="4">
    <source>
        <dbReference type="ARBA" id="ARBA00022763"/>
    </source>
</evidence>
<evidence type="ECO:0000313" key="11">
    <source>
        <dbReference type="Proteomes" id="UP001642405"/>
    </source>
</evidence>
<dbReference type="NCBIfam" id="TIGR00587">
    <property type="entry name" value="nfo"/>
    <property type="match status" value="1"/>
</dbReference>
<protein>
    <submittedName>
        <fullName evidence="10">DNA-(Apurinic or apyrimidinic site) lyase</fullName>
        <ecNumber evidence="10">4.2.99.18</ecNumber>
    </submittedName>
</protein>
<evidence type="ECO:0000256" key="6">
    <source>
        <dbReference type="ARBA" id="ARBA00022833"/>
    </source>
</evidence>
<feature type="compositionally biased region" description="Acidic residues" evidence="8">
    <location>
        <begin position="125"/>
        <end position="134"/>
    </location>
</feature>